<accession>A0A433Q327</accession>
<reference evidence="2 3" key="1">
    <citation type="journal article" date="2018" name="New Phytol.">
        <title>Phylogenomics of Endogonaceae and evolution of mycorrhizas within Mucoromycota.</title>
        <authorList>
            <person name="Chang Y."/>
            <person name="Desiro A."/>
            <person name="Na H."/>
            <person name="Sandor L."/>
            <person name="Lipzen A."/>
            <person name="Clum A."/>
            <person name="Barry K."/>
            <person name="Grigoriev I.V."/>
            <person name="Martin F.M."/>
            <person name="Stajich J.E."/>
            <person name="Smith M.E."/>
            <person name="Bonito G."/>
            <person name="Spatafora J.W."/>
        </authorList>
    </citation>
    <scope>NUCLEOTIDE SEQUENCE [LARGE SCALE GENOMIC DNA]</scope>
    <source>
        <strain evidence="2 3">AD002</strain>
    </source>
</reference>
<feature type="region of interest" description="Disordered" evidence="1">
    <location>
        <begin position="168"/>
        <end position="209"/>
    </location>
</feature>
<feature type="compositionally biased region" description="Low complexity" evidence="1">
    <location>
        <begin position="200"/>
        <end position="209"/>
    </location>
</feature>
<name>A0A433Q327_9FUNG</name>
<evidence type="ECO:0000313" key="2">
    <source>
        <dbReference type="EMBL" id="RUS24158.1"/>
    </source>
</evidence>
<proteinExistence type="predicted"/>
<organism evidence="2 3">
    <name type="scientific">Jimgerdemannia flammicorona</name>
    <dbReference type="NCBI Taxonomy" id="994334"/>
    <lineage>
        <taxon>Eukaryota</taxon>
        <taxon>Fungi</taxon>
        <taxon>Fungi incertae sedis</taxon>
        <taxon>Mucoromycota</taxon>
        <taxon>Mucoromycotina</taxon>
        <taxon>Endogonomycetes</taxon>
        <taxon>Endogonales</taxon>
        <taxon>Endogonaceae</taxon>
        <taxon>Jimgerdemannia</taxon>
    </lineage>
</organism>
<dbReference type="PANTHER" id="PTHR37988">
    <property type="entry name" value="UPF0592 MEMBRANE PROTEIN C7D4.03C"/>
    <property type="match status" value="1"/>
</dbReference>
<dbReference type="EMBL" id="RBNJ01017075">
    <property type="protein sequence ID" value="RUS24158.1"/>
    <property type="molecule type" value="Genomic_DNA"/>
</dbReference>
<sequence length="335" mass="37627">MTHKRNSTPEPRYDGTATPSPPATPTSMRLKMFRKSWSPTGSSSSTTTAGLSLPIGAATSEIEYKDLERALARFQTKERHRLEILRTQVITWLERNEGVTAVAVTTARDAEKEKVAAAGKIVLIKWTVDRFCYMNGFWRASYAERCFYFECILAIMIRCVYRNPQDHPSSPDSDLDDAQQTQTHPQSSTLGHRPVRQRRQSASSGGSDDAVGEYRAALAATMAYAVERLNQRGVYANVVGFCAKVFALCFFKIPGVAAALLHALPIGRGLHKRMHRELGSVLGDPENEKCLNAAFPPHIRGMICLEPVAWVRRFERQWKDFEPPIEMAGNWIRRL</sequence>
<protein>
    <submittedName>
        <fullName evidence="2">Uncharacterized protein</fullName>
    </submittedName>
</protein>
<dbReference type="PANTHER" id="PTHR37988:SF1">
    <property type="entry name" value="UPF0592 MEMBRANE PROTEIN C7D4.03C"/>
    <property type="match status" value="1"/>
</dbReference>
<gene>
    <name evidence="2" type="ORF">BC938DRAFT_474020</name>
</gene>
<evidence type="ECO:0000313" key="3">
    <source>
        <dbReference type="Proteomes" id="UP000274822"/>
    </source>
</evidence>
<evidence type="ECO:0000256" key="1">
    <source>
        <dbReference type="SAM" id="MobiDB-lite"/>
    </source>
</evidence>
<comment type="caution">
    <text evidence="2">The sequence shown here is derived from an EMBL/GenBank/DDBJ whole genome shotgun (WGS) entry which is preliminary data.</text>
</comment>
<dbReference type="AlphaFoldDB" id="A0A433Q327"/>
<keyword evidence="3" id="KW-1185">Reference proteome</keyword>
<feature type="non-terminal residue" evidence="2">
    <location>
        <position position="335"/>
    </location>
</feature>
<feature type="region of interest" description="Disordered" evidence="1">
    <location>
        <begin position="1"/>
        <end position="28"/>
    </location>
</feature>
<dbReference type="Proteomes" id="UP000274822">
    <property type="component" value="Unassembled WGS sequence"/>
</dbReference>
<feature type="compositionally biased region" description="Polar residues" evidence="1">
    <location>
        <begin position="181"/>
        <end position="190"/>
    </location>
</feature>